<evidence type="ECO:0000313" key="2">
    <source>
        <dbReference type="EMBL" id="GAG12494.1"/>
    </source>
</evidence>
<reference evidence="2" key="1">
    <citation type="journal article" date="2014" name="Front. Microbiol.">
        <title>High frequency of phylogenetically diverse reductive dehalogenase-homologous genes in deep subseafloor sedimentary metagenomes.</title>
        <authorList>
            <person name="Kawai M."/>
            <person name="Futagami T."/>
            <person name="Toyoda A."/>
            <person name="Takaki Y."/>
            <person name="Nishi S."/>
            <person name="Hori S."/>
            <person name="Arai W."/>
            <person name="Tsubouchi T."/>
            <person name="Morono Y."/>
            <person name="Uchiyama I."/>
            <person name="Ito T."/>
            <person name="Fujiyama A."/>
            <person name="Inagaki F."/>
            <person name="Takami H."/>
        </authorList>
    </citation>
    <scope>NUCLEOTIDE SEQUENCE</scope>
    <source>
        <strain evidence="2">Expedition CK06-06</strain>
    </source>
</reference>
<dbReference type="Pfam" id="PF13537">
    <property type="entry name" value="GATase_7"/>
    <property type="match status" value="1"/>
</dbReference>
<dbReference type="SUPFAM" id="SSF56235">
    <property type="entry name" value="N-terminal nucleophile aminohydrolases (Ntn hydrolases)"/>
    <property type="match status" value="1"/>
</dbReference>
<dbReference type="PANTHER" id="PTHR43284">
    <property type="entry name" value="ASPARAGINE SYNTHETASE (GLUTAMINE-HYDROLYZING)"/>
    <property type="match status" value="1"/>
</dbReference>
<accession>X0V305</accession>
<organism evidence="2">
    <name type="scientific">marine sediment metagenome</name>
    <dbReference type="NCBI Taxonomy" id="412755"/>
    <lineage>
        <taxon>unclassified sequences</taxon>
        <taxon>metagenomes</taxon>
        <taxon>ecological metagenomes</taxon>
    </lineage>
</organism>
<protein>
    <recommendedName>
        <fullName evidence="1">Glutamine amidotransferase type-2 domain-containing protein</fullName>
    </recommendedName>
</protein>
<dbReference type="Gene3D" id="3.60.20.10">
    <property type="entry name" value="Glutamine Phosphoribosylpyrophosphate, subunit 1, domain 1"/>
    <property type="match status" value="1"/>
</dbReference>
<dbReference type="PANTHER" id="PTHR43284:SF1">
    <property type="entry name" value="ASPARAGINE SYNTHETASE"/>
    <property type="match status" value="1"/>
</dbReference>
<dbReference type="PROSITE" id="PS51278">
    <property type="entry name" value="GATASE_TYPE_2"/>
    <property type="match status" value="1"/>
</dbReference>
<feature type="domain" description="Glutamine amidotransferase type-2" evidence="1">
    <location>
        <begin position="1"/>
        <end position="151"/>
    </location>
</feature>
<dbReference type="InterPro" id="IPR017932">
    <property type="entry name" value="GATase_2_dom"/>
</dbReference>
<feature type="non-terminal residue" evidence="2">
    <location>
        <position position="151"/>
    </location>
</feature>
<dbReference type="InterPro" id="IPR051786">
    <property type="entry name" value="ASN_synthetase/amidase"/>
</dbReference>
<evidence type="ECO:0000259" key="1">
    <source>
        <dbReference type="PROSITE" id="PS51278"/>
    </source>
</evidence>
<dbReference type="EMBL" id="BARS01022232">
    <property type="protein sequence ID" value="GAG12494.1"/>
    <property type="molecule type" value="Genomic_DNA"/>
</dbReference>
<proteinExistence type="predicted"/>
<dbReference type="AlphaFoldDB" id="X0V305"/>
<sequence length="151" mass="17015">MFFGKIRLADNKISGKDPVQHLGLTKLRTSRDVSPHVWSDDRVALCYVPSGIKTLDESPQPFTNTDASVVAVFEGKIHNAHDIKRELGSAYNSRSTNSGEVLIPLYQRYGDSFPTKLNGKFAFALWDANQQKLLLGRDHLGIESLYYMEDR</sequence>
<gene>
    <name evidence="2" type="ORF">S01H1_35573</name>
</gene>
<dbReference type="InterPro" id="IPR029055">
    <property type="entry name" value="Ntn_hydrolases_N"/>
</dbReference>
<comment type="caution">
    <text evidence="2">The sequence shown here is derived from an EMBL/GenBank/DDBJ whole genome shotgun (WGS) entry which is preliminary data.</text>
</comment>
<name>X0V305_9ZZZZ</name>